<accession>A0A8H2VMJ2</accession>
<dbReference type="OrthoDB" id="3547775at2759"/>
<evidence type="ECO:0000259" key="3">
    <source>
        <dbReference type="PROSITE" id="PS51910"/>
    </source>
</evidence>
<sequence length="383" mass="41569">MNLLWWNNITSSKVNLGLAFYGRSFTIASSDCDTPGCAYLSAGDEGVCSASAGILLSSEIEQIMSDNDLTPVFYKDAAWDNDQWVSFDDQDTFKLKSDFAKSQCLGGVLVSSVDYDDSNNTLSRGLAAALGNEINVDTSTGLALTERDTSKTTTTSEGEQDAYCRFTNCGETCPSGFTTVVRGDKKSQLMLDGSQCWPGSGLTQTLCYPTSNDVLTCQWRGFHINGKCKAAATAANLKWEPIPPDASQAINRLAVPLQPRQRRYSNFVVGSRAGWGGRKKSCTGKKKYNYCCADSVPDAFTNCAWAGLEVSFKNDKYCSDTCPSGTIRIAEQDDFGQTPNVANCIWGKEAYCCGGTITTSTTSPRAPTYQDTTAREFDAYLNK</sequence>
<dbReference type="GO" id="GO:0008061">
    <property type="term" value="F:chitin binding"/>
    <property type="evidence" value="ECO:0007669"/>
    <property type="project" value="TreeGrafter"/>
</dbReference>
<dbReference type="GO" id="GO:0006032">
    <property type="term" value="P:chitin catabolic process"/>
    <property type="evidence" value="ECO:0007669"/>
    <property type="project" value="TreeGrafter"/>
</dbReference>
<dbReference type="AlphaFoldDB" id="A0A8H2VMJ2"/>
<dbReference type="Proteomes" id="UP000624404">
    <property type="component" value="Unassembled WGS sequence"/>
</dbReference>
<dbReference type="GO" id="GO:0008843">
    <property type="term" value="F:endochitinase activity"/>
    <property type="evidence" value="ECO:0007669"/>
    <property type="project" value="UniProtKB-EC"/>
</dbReference>
<comment type="caution">
    <text evidence="4">The sequence shown here is derived from an EMBL/GenBank/DDBJ whole genome shotgun (WGS) entry which is preliminary data.</text>
</comment>
<dbReference type="InterPro" id="IPR001223">
    <property type="entry name" value="Glyco_hydro18_cat"/>
</dbReference>
<dbReference type="Gene3D" id="3.10.50.10">
    <property type="match status" value="1"/>
</dbReference>
<dbReference type="InterPro" id="IPR029070">
    <property type="entry name" value="Chitinase_insertion_sf"/>
</dbReference>
<dbReference type="InterPro" id="IPR050314">
    <property type="entry name" value="Glycosyl_Hydrlase_18"/>
</dbReference>
<protein>
    <recommendedName>
        <fullName evidence="2">chitinase</fullName>
        <ecNumber evidence="2">3.2.1.14</ecNumber>
    </recommendedName>
</protein>
<dbReference type="GO" id="GO:0005576">
    <property type="term" value="C:extracellular region"/>
    <property type="evidence" value="ECO:0007669"/>
    <property type="project" value="TreeGrafter"/>
</dbReference>
<gene>
    <name evidence="4" type="ORF">SCLTRI_LOCUS747</name>
</gene>
<dbReference type="PANTHER" id="PTHR11177">
    <property type="entry name" value="CHITINASE"/>
    <property type="match status" value="1"/>
</dbReference>
<dbReference type="EMBL" id="CAJHIA010000002">
    <property type="protein sequence ID" value="CAD6440132.1"/>
    <property type="molecule type" value="Genomic_DNA"/>
</dbReference>
<keyword evidence="5" id="KW-1185">Reference proteome</keyword>
<evidence type="ECO:0000256" key="1">
    <source>
        <dbReference type="ARBA" id="ARBA00008682"/>
    </source>
</evidence>
<dbReference type="EC" id="3.2.1.14" evidence="2"/>
<evidence type="ECO:0000313" key="5">
    <source>
        <dbReference type="Proteomes" id="UP000624404"/>
    </source>
</evidence>
<reference evidence="4" key="1">
    <citation type="submission" date="2020-10" db="EMBL/GenBank/DDBJ databases">
        <authorList>
            <person name="Kusch S."/>
        </authorList>
    </citation>
    <scope>NUCLEOTIDE SEQUENCE</scope>
    <source>
        <strain evidence="4">SwB9</strain>
    </source>
</reference>
<organism evidence="4 5">
    <name type="scientific">Sclerotinia trifoliorum</name>
    <dbReference type="NCBI Taxonomy" id="28548"/>
    <lineage>
        <taxon>Eukaryota</taxon>
        <taxon>Fungi</taxon>
        <taxon>Dikarya</taxon>
        <taxon>Ascomycota</taxon>
        <taxon>Pezizomycotina</taxon>
        <taxon>Leotiomycetes</taxon>
        <taxon>Helotiales</taxon>
        <taxon>Sclerotiniaceae</taxon>
        <taxon>Sclerotinia</taxon>
    </lineage>
</organism>
<dbReference type="SUPFAM" id="SSF54556">
    <property type="entry name" value="Chitinase insertion domain"/>
    <property type="match status" value="1"/>
</dbReference>
<dbReference type="SUPFAM" id="SSF51445">
    <property type="entry name" value="(Trans)glycosidases"/>
    <property type="match status" value="1"/>
</dbReference>
<dbReference type="GO" id="GO:0005975">
    <property type="term" value="P:carbohydrate metabolic process"/>
    <property type="evidence" value="ECO:0007669"/>
    <property type="project" value="InterPro"/>
</dbReference>
<dbReference type="PROSITE" id="PS51910">
    <property type="entry name" value="GH18_2"/>
    <property type="match status" value="1"/>
</dbReference>
<name>A0A8H2VMJ2_9HELO</name>
<evidence type="ECO:0000256" key="2">
    <source>
        <dbReference type="ARBA" id="ARBA00012729"/>
    </source>
</evidence>
<dbReference type="PANTHER" id="PTHR11177:SF389">
    <property type="entry name" value="CHITINASE"/>
    <property type="match status" value="1"/>
</dbReference>
<dbReference type="Gene3D" id="3.20.20.80">
    <property type="entry name" value="Glycosidases"/>
    <property type="match status" value="1"/>
</dbReference>
<feature type="domain" description="GH18" evidence="3">
    <location>
        <begin position="1"/>
        <end position="133"/>
    </location>
</feature>
<proteinExistence type="inferred from homology"/>
<comment type="similarity">
    <text evidence="1">Belongs to the glycosyl hydrolase 18 family. Chitinase class V subfamily.</text>
</comment>
<dbReference type="Pfam" id="PF00704">
    <property type="entry name" value="Glyco_hydro_18"/>
    <property type="match status" value="1"/>
</dbReference>
<dbReference type="InterPro" id="IPR017853">
    <property type="entry name" value="GH"/>
</dbReference>
<evidence type="ECO:0000313" key="4">
    <source>
        <dbReference type="EMBL" id="CAD6440132.1"/>
    </source>
</evidence>